<organism evidence="3 4">
    <name type="scientific">Dictyobacter aurantiacus</name>
    <dbReference type="NCBI Taxonomy" id="1936993"/>
    <lineage>
        <taxon>Bacteria</taxon>
        <taxon>Bacillati</taxon>
        <taxon>Chloroflexota</taxon>
        <taxon>Ktedonobacteria</taxon>
        <taxon>Ktedonobacterales</taxon>
        <taxon>Dictyobacteraceae</taxon>
        <taxon>Dictyobacter</taxon>
    </lineage>
</organism>
<comment type="caution">
    <text evidence="3">The sequence shown here is derived from an EMBL/GenBank/DDBJ whole genome shotgun (WGS) entry which is preliminary data.</text>
</comment>
<dbReference type="PANTHER" id="PTHR11487:SF0">
    <property type="entry name" value="S-ACYL FATTY ACID SYNTHASE THIOESTERASE, MEDIUM CHAIN"/>
    <property type="match status" value="1"/>
</dbReference>
<protein>
    <recommendedName>
        <fullName evidence="2">Thioesterase domain-containing protein</fullName>
    </recommendedName>
</protein>
<gene>
    <name evidence="3" type="ORF">KDAU_48710</name>
</gene>
<evidence type="ECO:0000313" key="4">
    <source>
        <dbReference type="Proteomes" id="UP000287224"/>
    </source>
</evidence>
<dbReference type="EMBL" id="BIFQ01000001">
    <property type="protein sequence ID" value="GCE07542.1"/>
    <property type="molecule type" value="Genomic_DNA"/>
</dbReference>
<dbReference type="PANTHER" id="PTHR11487">
    <property type="entry name" value="THIOESTERASE"/>
    <property type="match status" value="1"/>
</dbReference>
<dbReference type="InterPro" id="IPR029058">
    <property type="entry name" value="AB_hydrolase_fold"/>
</dbReference>
<dbReference type="Proteomes" id="UP000287224">
    <property type="component" value="Unassembled WGS sequence"/>
</dbReference>
<evidence type="ECO:0000256" key="1">
    <source>
        <dbReference type="ARBA" id="ARBA00007169"/>
    </source>
</evidence>
<dbReference type="Pfam" id="PF00975">
    <property type="entry name" value="Thioesterase"/>
    <property type="match status" value="1"/>
</dbReference>
<proteinExistence type="inferred from homology"/>
<feature type="domain" description="Thioesterase" evidence="2">
    <location>
        <begin position="2"/>
        <end position="79"/>
    </location>
</feature>
<evidence type="ECO:0000259" key="2">
    <source>
        <dbReference type="Pfam" id="PF00975"/>
    </source>
</evidence>
<accession>A0A401ZL39</accession>
<dbReference type="AlphaFoldDB" id="A0A401ZL39"/>
<dbReference type="SUPFAM" id="SSF53474">
    <property type="entry name" value="alpha/beta-Hydrolases"/>
    <property type="match status" value="1"/>
</dbReference>
<dbReference type="GO" id="GO:0008610">
    <property type="term" value="P:lipid biosynthetic process"/>
    <property type="evidence" value="ECO:0007669"/>
    <property type="project" value="TreeGrafter"/>
</dbReference>
<comment type="similarity">
    <text evidence="1">Belongs to the thioesterase family.</text>
</comment>
<keyword evidence="4" id="KW-1185">Reference proteome</keyword>
<dbReference type="Gene3D" id="3.40.50.1820">
    <property type="entry name" value="alpha/beta hydrolase"/>
    <property type="match status" value="1"/>
</dbReference>
<reference evidence="4" key="1">
    <citation type="submission" date="2018-12" db="EMBL/GenBank/DDBJ databases">
        <title>Tengunoibacter tsumagoiensis gen. nov., sp. nov., Dictyobacter kobayashii sp. nov., D. alpinus sp. nov., and D. joshuensis sp. nov. and description of Dictyobacteraceae fam. nov. within the order Ktedonobacterales isolated from Tengu-no-mugimeshi.</title>
        <authorList>
            <person name="Wang C.M."/>
            <person name="Zheng Y."/>
            <person name="Sakai Y."/>
            <person name="Toyoda A."/>
            <person name="Minakuchi Y."/>
            <person name="Abe K."/>
            <person name="Yokota A."/>
            <person name="Yabe S."/>
        </authorList>
    </citation>
    <scope>NUCLEOTIDE SEQUENCE [LARGE SCALE GENOMIC DNA]</scope>
    <source>
        <strain evidence="4">S-27</strain>
    </source>
</reference>
<dbReference type="InterPro" id="IPR001031">
    <property type="entry name" value="Thioesterase"/>
</dbReference>
<name>A0A401ZL39_9CHLR</name>
<evidence type="ECO:0000313" key="3">
    <source>
        <dbReference type="EMBL" id="GCE07542.1"/>
    </source>
</evidence>
<sequence>MLPTLRADFEATETYTYTDREPLDCAISAFGGSEDDSVTSDELAAWHHQTTGPFRFHLFSGGHFFINSHQVPLLKLISREIEQIIEHSQRR</sequence>
<dbReference type="InterPro" id="IPR012223">
    <property type="entry name" value="TEII"/>
</dbReference>